<evidence type="ECO:0000313" key="2">
    <source>
        <dbReference type="Proteomes" id="UP000531594"/>
    </source>
</evidence>
<protein>
    <submittedName>
        <fullName evidence="1">Acyl-CoA reductase-like NAD-dependent aldehyde dehydrogenase</fullName>
    </submittedName>
</protein>
<evidence type="ECO:0000313" key="1">
    <source>
        <dbReference type="EMBL" id="MBB6445521.1"/>
    </source>
</evidence>
<name>A0A7X0HTY6_9BACI</name>
<gene>
    <name evidence="1" type="ORF">HNR53_002140</name>
</gene>
<accession>A0A7X0HTY6</accession>
<dbReference type="InterPro" id="IPR035218">
    <property type="entry name" value="DUF5327"/>
</dbReference>
<dbReference type="Proteomes" id="UP000531594">
    <property type="component" value="Unassembled WGS sequence"/>
</dbReference>
<keyword evidence="2" id="KW-1185">Reference proteome</keyword>
<dbReference type="RefSeq" id="WP_184525630.1">
    <property type="nucleotide sequence ID" value="NZ_JACHGK010000006.1"/>
</dbReference>
<reference evidence="1 2" key="1">
    <citation type="submission" date="2020-08" db="EMBL/GenBank/DDBJ databases">
        <title>Genomic Encyclopedia of Type Strains, Phase IV (KMG-IV): sequencing the most valuable type-strain genomes for metagenomic binning, comparative biology and taxonomic classification.</title>
        <authorList>
            <person name="Goeker M."/>
        </authorList>
    </citation>
    <scope>NUCLEOTIDE SEQUENCE [LARGE SCALE GENOMIC DNA]</scope>
    <source>
        <strain evidence="1 2">DSM 5391</strain>
    </source>
</reference>
<dbReference type="Pfam" id="PF17261">
    <property type="entry name" value="DUF5327"/>
    <property type="match status" value="1"/>
</dbReference>
<comment type="caution">
    <text evidence="1">The sequence shown here is derived from an EMBL/GenBank/DDBJ whole genome shotgun (WGS) entry which is preliminary data.</text>
</comment>
<sequence length="94" mass="10450">MDISVNKLLDKIGAELEAAKRAGSTAKIRERAQAMKAICELILDESPAVKSVETVTVNKPLQQSFVPQKAPQMMPRQERMVMEDEANGESIFDF</sequence>
<proteinExistence type="predicted"/>
<dbReference type="AlphaFoldDB" id="A0A7X0HTY6"/>
<organism evidence="1 2">
    <name type="scientific">Bacillus benzoevorans</name>
    <dbReference type="NCBI Taxonomy" id="1456"/>
    <lineage>
        <taxon>Bacteria</taxon>
        <taxon>Bacillati</taxon>
        <taxon>Bacillota</taxon>
        <taxon>Bacilli</taxon>
        <taxon>Bacillales</taxon>
        <taxon>Bacillaceae</taxon>
        <taxon>Bacillus</taxon>
    </lineage>
</organism>
<dbReference type="EMBL" id="JACHGK010000006">
    <property type="protein sequence ID" value="MBB6445521.1"/>
    <property type="molecule type" value="Genomic_DNA"/>
</dbReference>